<dbReference type="AlphaFoldDB" id="A0A1I6JGR0"/>
<protein>
    <submittedName>
        <fullName evidence="2">Uncharacterized protein</fullName>
    </submittedName>
</protein>
<name>A0A1I6JGR0_9SPHN</name>
<organism evidence="2 3">
    <name type="scientific">Sphingomonas jatrophae</name>
    <dbReference type="NCBI Taxonomy" id="1166337"/>
    <lineage>
        <taxon>Bacteria</taxon>
        <taxon>Pseudomonadati</taxon>
        <taxon>Pseudomonadota</taxon>
        <taxon>Alphaproteobacteria</taxon>
        <taxon>Sphingomonadales</taxon>
        <taxon>Sphingomonadaceae</taxon>
        <taxon>Sphingomonas</taxon>
    </lineage>
</organism>
<evidence type="ECO:0000256" key="1">
    <source>
        <dbReference type="SAM" id="MobiDB-lite"/>
    </source>
</evidence>
<keyword evidence="3" id="KW-1185">Reference proteome</keyword>
<evidence type="ECO:0000313" key="3">
    <source>
        <dbReference type="Proteomes" id="UP000198824"/>
    </source>
</evidence>
<reference evidence="2 3" key="1">
    <citation type="submission" date="2016-10" db="EMBL/GenBank/DDBJ databases">
        <authorList>
            <person name="de Groot N.N."/>
        </authorList>
    </citation>
    <scope>NUCLEOTIDE SEQUENCE [LARGE SCALE GENOMIC DNA]</scope>
    <source>
        <strain evidence="2 3">S5-249</strain>
    </source>
</reference>
<accession>A0A1I6JGR0</accession>
<gene>
    <name evidence="2" type="ORF">SAMN05192580_0251</name>
</gene>
<proteinExistence type="predicted"/>
<evidence type="ECO:0000313" key="2">
    <source>
        <dbReference type="EMBL" id="SFR78153.1"/>
    </source>
</evidence>
<feature type="region of interest" description="Disordered" evidence="1">
    <location>
        <begin position="1"/>
        <end position="36"/>
    </location>
</feature>
<dbReference type="Proteomes" id="UP000198824">
    <property type="component" value="Unassembled WGS sequence"/>
</dbReference>
<sequence length="36" mass="3838">MAKGQVKSNKEARKPKKEVKKTIAAKPSTKGLATPS</sequence>
<dbReference type="EMBL" id="FOZG01000001">
    <property type="protein sequence ID" value="SFR78153.1"/>
    <property type="molecule type" value="Genomic_DNA"/>
</dbReference>